<name>A0A9P6ZST8_9AGAM</name>
<dbReference type="PANTHER" id="PTHR33096">
    <property type="entry name" value="CXC2 DOMAIN-CONTAINING PROTEIN"/>
    <property type="match status" value="1"/>
</dbReference>
<evidence type="ECO:0000259" key="2">
    <source>
        <dbReference type="Pfam" id="PF18803"/>
    </source>
</evidence>
<accession>A0A9P6ZST8</accession>
<dbReference type="InterPro" id="IPR041457">
    <property type="entry name" value="CxC2_KDZ-assoc"/>
</dbReference>
<dbReference type="AlphaFoldDB" id="A0A9P6ZST8"/>
<reference evidence="3" key="1">
    <citation type="journal article" date="2020" name="New Phytol.">
        <title>Comparative genomics reveals dynamic genome evolution in host specialist ectomycorrhizal fungi.</title>
        <authorList>
            <person name="Lofgren L.A."/>
            <person name="Nguyen N.H."/>
            <person name="Vilgalys R."/>
            <person name="Ruytinx J."/>
            <person name="Liao H.L."/>
            <person name="Branco S."/>
            <person name="Kuo A."/>
            <person name="LaButti K."/>
            <person name="Lipzen A."/>
            <person name="Andreopoulos W."/>
            <person name="Pangilinan J."/>
            <person name="Riley R."/>
            <person name="Hundley H."/>
            <person name="Na H."/>
            <person name="Barry K."/>
            <person name="Grigoriev I.V."/>
            <person name="Stajich J.E."/>
            <person name="Kennedy P.G."/>
        </authorList>
    </citation>
    <scope>NUCLEOTIDE SEQUENCE</scope>
    <source>
        <strain evidence="3">DOB743</strain>
    </source>
</reference>
<sequence length="806" mass="91363">YRCRDCFGVEMLCHACILQWHAHNPLHRVEEWRSTFFARVSLKLLGLRIQLGHNLGQKCYNPEPAAGDDFIVVDVHGIHEIGLDFCGCETAQIHYKPLIRARLFPATATNPQSAATFALMEFFHLLTFESKVSAYEFYHSIARQTDNTSTTQIRDQYSAFMRMVRQWRHLKVLKRAGRGHNPSGVNATSPGECAVLCPACPHPGKNLPEGWEDASHDIRWKYALFLTIDTNFRLKRKLVSSDNVDPSFNTGSCYFVEENAYKQYLSECGCEPQEKSTCVSHNDVNMADTKSSRGLAAMGVGTVDCARHNMKLPNRVGDLQKGERYLNMDYLVFSVMVGFAVVVFNLSYDIACQWHKKLWPRMALMPPRLHLNRDNKIIRFFVPKFRLNAHIQSCQTAFSFNFGKNIGCTDGEAPERGWVNINRVASSTKEMGPGARHDTLDNHFSDWNWKKVTMLGQSMLRKVKEASRRAKLHQEELNKLQQSIPASSLSMWKLEIEAWEEDNAQPNPFESRVTHKLFSLLVSMTQAAIRRQLAEKEAADLRAGVDVSLHADISPSVLITSGIDLQDQQQHLAADISALGQHATDTQKTKIFNQSNALQRRLDNWAQVQAIYMPTVAPIHATEDACRSEGTAVLKPEKFKLWLPSQLDPHLSCDQKLCECEWELRYAQAHDTLNNVRQHICLFTHLNTFRMANVRSQRASTCARTALDLAVEKKNVSKAKYNAARDALTALSPLLGKVGWTDIMRPLGGTDMRPMGDFIQGQSEGTRDIPWIWKMPGVLQDNDEGLQDSLRKRENTSTLTRSAFRV</sequence>
<feature type="transmembrane region" description="Helical" evidence="1">
    <location>
        <begin position="330"/>
        <end position="348"/>
    </location>
</feature>
<keyword evidence="4" id="KW-1185">Reference proteome</keyword>
<dbReference type="InterPro" id="IPR040521">
    <property type="entry name" value="KDZ"/>
</dbReference>
<protein>
    <recommendedName>
        <fullName evidence="2">CxC2-like cysteine cluster KDZ transposase-associated domain-containing protein</fullName>
    </recommendedName>
</protein>
<keyword evidence="1" id="KW-0472">Membrane</keyword>
<keyword evidence="1" id="KW-1133">Transmembrane helix</keyword>
<keyword evidence="1" id="KW-0812">Transmembrane</keyword>
<dbReference type="EMBL" id="JABBWD010000030">
    <property type="protein sequence ID" value="KAG1775873.1"/>
    <property type="molecule type" value="Genomic_DNA"/>
</dbReference>
<evidence type="ECO:0000313" key="4">
    <source>
        <dbReference type="Proteomes" id="UP000714275"/>
    </source>
</evidence>
<evidence type="ECO:0000256" key="1">
    <source>
        <dbReference type="SAM" id="Phobius"/>
    </source>
</evidence>
<dbReference type="Proteomes" id="UP000714275">
    <property type="component" value="Unassembled WGS sequence"/>
</dbReference>
<feature type="non-terminal residue" evidence="3">
    <location>
        <position position="1"/>
    </location>
</feature>
<feature type="domain" description="CxC2-like cysteine cluster KDZ transposase-associated" evidence="2">
    <location>
        <begin position="42"/>
        <end position="148"/>
    </location>
</feature>
<organism evidence="3 4">
    <name type="scientific">Suillus placidus</name>
    <dbReference type="NCBI Taxonomy" id="48579"/>
    <lineage>
        <taxon>Eukaryota</taxon>
        <taxon>Fungi</taxon>
        <taxon>Dikarya</taxon>
        <taxon>Basidiomycota</taxon>
        <taxon>Agaricomycotina</taxon>
        <taxon>Agaricomycetes</taxon>
        <taxon>Agaricomycetidae</taxon>
        <taxon>Boletales</taxon>
        <taxon>Suillineae</taxon>
        <taxon>Suillaceae</taxon>
        <taxon>Suillus</taxon>
    </lineage>
</organism>
<dbReference type="OrthoDB" id="3261436at2759"/>
<evidence type="ECO:0000313" key="3">
    <source>
        <dbReference type="EMBL" id="KAG1775873.1"/>
    </source>
</evidence>
<comment type="caution">
    <text evidence="3">The sequence shown here is derived from an EMBL/GenBank/DDBJ whole genome shotgun (WGS) entry which is preliminary data.</text>
</comment>
<dbReference type="Pfam" id="PF18758">
    <property type="entry name" value="KDZ"/>
    <property type="match status" value="1"/>
</dbReference>
<gene>
    <name evidence="3" type="ORF">EV702DRAFT_972290</name>
</gene>
<dbReference type="PANTHER" id="PTHR33096:SF1">
    <property type="entry name" value="CXC1-LIKE CYSTEINE CLUSTER ASSOCIATED WITH KDZ TRANSPOSASES DOMAIN-CONTAINING PROTEIN"/>
    <property type="match status" value="1"/>
</dbReference>
<dbReference type="Pfam" id="PF18803">
    <property type="entry name" value="CxC2"/>
    <property type="match status" value="1"/>
</dbReference>
<proteinExistence type="predicted"/>